<organism evidence="4 5">
    <name type="scientific">Demequina litorisediminis</name>
    <dbReference type="NCBI Taxonomy" id="1849022"/>
    <lineage>
        <taxon>Bacteria</taxon>
        <taxon>Bacillati</taxon>
        <taxon>Actinomycetota</taxon>
        <taxon>Actinomycetes</taxon>
        <taxon>Micrococcales</taxon>
        <taxon>Demequinaceae</taxon>
        <taxon>Demequina</taxon>
    </lineage>
</organism>
<feature type="region of interest" description="Disordered" evidence="2">
    <location>
        <begin position="651"/>
        <end position="680"/>
    </location>
</feature>
<reference evidence="5" key="1">
    <citation type="journal article" date="2019" name="Int. J. Syst. Evol. Microbiol.">
        <title>The Global Catalogue of Microorganisms (GCM) 10K type strain sequencing project: providing services to taxonomists for standard genome sequencing and annotation.</title>
        <authorList>
            <consortium name="The Broad Institute Genomics Platform"/>
            <consortium name="The Broad Institute Genome Sequencing Center for Infectious Disease"/>
            <person name="Wu L."/>
            <person name="Ma J."/>
        </authorList>
    </citation>
    <scope>NUCLEOTIDE SEQUENCE [LARGE SCALE GENOMIC DNA]</scope>
    <source>
        <strain evidence="5">NBRC 112299</strain>
    </source>
</reference>
<protein>
    <recommendedName>
        <fullName evidence="3">HNH nuclease domain-containing protein</fullName>
    </recommendedName>
</protein>
<dbReference type="InterPro" id="IPR003870">
    <property type="entry name" value="DUF222"/>
</dbReference>
<dbReference type="Pfam" id="PF01844">
    <property type="entry name" value="HNH"/>
    <property type="match status" value="1"/>
</dbReference>
<feature type="compositionally biased region" description="Gly residues" evidence="2">
    <location>
        <begin position="373"/>
        <end position="388"/>
    </location>
</feature>
<dbReference type="Gene3D" id="1.10.30.50">
    <property type="match status" value="1"/>
</dbReference>
<evidence type="ECO:0000259" key="3">
    <source>
        <dbReference type="SMART" id="SM00507"/>
    </source>
</evidence>
<dbReference type="InterPro" id="IPR002711">
    <property type="entry name" value="HNH"/>
</dbReference>
<dbReference type="EMBL" id="BSUN01000001">
    <property type="protein sequence ID" value="GMA34677.1"/>
    <property type="molecule type" value="Genomic_DNA"/>
</dbReference>
<dbReference type="SMART" id="SM00507">
    <property type="entry name" value="HNHc"/>
    <property type="match status" value="1"/>
</dbReference>
<dbReference type="Proteomes" id="UP001157125">
    <property type="component" value="Unassembled WGS sequence"/>
</dbReference>
<accession>A0ABQ6I9Z5</accession>
<feature type="domain" description="HNH nuclease" evidence="3">
    <location>
        <begin position="449"/>
        <end position="499"/>
    </location>
</feature>
<sequence>MAEMPASLASWQERVLAVLGSGHEVRSTHVPQMADADLIALGTAAGAVRRGIDRMLAVVAAEQATRSRSAVGRSGAGLARRQGRGDERGLVAGQTGGSAAEAGRLIDMGEALAAADAAVDGTHVGGRVGPEERVGRQGGAGHDGGMVPDGGVASEGDAAPEGGMDAPSPGDEAVARPLVFPHVAAAVREGRLGVEAATAITRMLSRVASRCADEERSRSEQDLVVAATHMRLERLHQLINRHEARLDAAHLEELAEARRARRFLRLGENADGMIRLTGQLDPENGAPLVAAMEAMVNQNFRARKRAQDAVKAGHTVTVDDRTPEQVRADAIGAFARHINGCDVEVLPRAGVTVVVRMDYNDLASLAEAPATGGSRGLRGSRGLGGPRGLRGTRGAYGPRGGVQVDGLSTAPSAGELRRLLARAQIIPQVLGDRSDVLDQGRRRRHFTEAQKTALVARDGGCAMCGAPPSWCDAHHIEHWARGGASDLANGVLLCVRCHHDLHRDGWFVDASATEVWFTPPASIDPARRRRPGGRRLFDSLAFGDEALGGPPQSSDDAMPCLARRAPSVSCPVPAESRTTAADTEPVAAVARGREKAASATAPVSGAVPAGEAEMGPAEQHLAAWRAECRPTPRRYGVHLVAFGSHCRLRPDRARAASHSRRGPPDITMRRRSATGVSETA</sequence>
<keyword evidence="5" id="KW-1185">Reference proteome</keyword>
<feature type="region of interest" description="Disordered" evidence="2">
    <location>
        <begin position="123"/>
        <end position="166"/>
    </location>
</feature>
<gene>
    <name evidence="4" type="ORF">GCM10025876_08810</name>
</gene>
<evidence type="ECO:0000256" key="1">
    <source>
        <dbReference type="ARBA" id="ARBA00023450"/>
    </source>
</evidence>
<feature type="region of interest" description="Disordered" evidence="2">
    <location>
        <begin position="370"/>
        <end position="403"/>
    </location>
</feature>
<evidence type="ECO:0000313" key="4">
    <source>
        <dbReference type="EMBL" id="GMA34677.1"/>
    </source>
</evidence>
<comment type="similarity">
    <text evidence="1">Belongs to the Rv1128c/1148c/1588c/1702c/1945/3466 family.</text>
</comment>
<evidence type="ECO:0000313" key="5">
    <source>
        <dbReference type="Proteomes" id="UP001157125"/>
    </source>
</evidence>
<proteinExistence type="inferred from homology"/>
<feature type="compositionally biased region" description="Gly residues" evidence="2">
    <location>
        <begin position="136"/>
        <end position="148"/>
    </location>
</feature>
<dbReference type="InterPro" id="IPR003615">
    <property type="entry name" value="HNH_nuc"/>
</dbReference>
<name>A0ABQ6I9Z5_9MICO</name>
<comment type="caution">
    <text evidence="4">The sequence shown here is derived from an EMBL/GenBank/DDBJ whole genome shotgun (WGS) entry which is preliminary data.</text>
</comment>
<dbReference type="CDD" id="cd00085">
    <property type="entry name" value="HNHc"/>
    <property type="match status" value="1"/>
</dbReference>
<dbReference type="Pfam" id="PF02720">
    <property type="entry name" value="DUF222"/>
    <property type="match status" value="1"/>
</dbReference>
<evidence type="ECO:0000256" key="2">
    <source>
        <dbReference type="SAM" id="MobiDB-lite"/>
    </source>
</evidence>
<feature type="region of interest" description="Disordered" evidence="2">
    <location>
        <begin position="71"/>
        <end position="97"/>
    </location>
</feature>